<keyword evidence="1" id="KW-0812">Transmembrane</keyword>
<proteinExistence type="predicted"/>
<keyword evidence="1" id="KW-0472">Membrane</keyword>
<accession>W7X3J9</accession>
<dbReference type="AlphaFoldDB" id="W7X3J9"/>
<keyword evidence="2" id="KW-1185">Reference proteome</keyword>
<evidence type="ECO:0000313" key="1">
    <source>
        <dbReference type="EMBL" id="EWS70998.1"/>
    </source>
</evidence>
<dbReference type="Proteomes" id="UP000009168">
    <property type="component" value="Unassembled WGS sequence"/>
</dbReference>
<organism evidence="1 2">
    <name type="scientific">Tetrahymena thermophila (strain SB210)</name>
    <dbReference type="NCBI Taxonomy" id="312017"/>
    <lineage>
        <taxon>Eukaryota</taxon>
        <taxon>Sar</taxon>
        <taxon>Alveolata</taxon>
        <taxon>Ciliophora</taxon>
        <taxon>Intramacronucleata</taxon>
        <taxon>Oligohymenophorea</taxon>
        <taxon>Hymenostomatida</taxon>
        <taxon>Tetrahymenina</taxon>
        <taxon>Tetrahymenidae</taxon>
        <taxon>Tetrahymena</taxon>
    </lineage>
</organism>
<name>W7X3J9_TETTS</name>
<protein>
    <submittedName>
        <fullName evidence="1">Transmembrane protein, putative</fullName>
    </submittedName>
</protein>
<reference evidence="2" key="1">
    <citation type="journal article" date="2006" name="PLoS Biol.">
        <title>Macronuclear genome sequence of the ciliate Tetrahymena thermophila, a model eukaryote.</title>
        <authorList>
            <person name="Eisen J.A."/>
            <person name="Coyne R.S."/>
            <person name="Wu M."/>
            <person name="Wu D."/>
            <person name="Thiagarajan M."/>
            <person name="Wortman J.R."/>
            <person name="Badger J.H."/>
            <person name="Ren Q."/>
            <person name="Amedeo P."/>
            <person name="Jones K.M."/>
            <person name="Tallon L.J."/>
            <person name="Delcher A.L."/>
            <person name="Salzberg S.L."/>
            <person name="Silva J.C."/>
            <person name="Haas B.J."/>
            <person name="Majoros W.H."/>
            <person name="Farzad M."/>
            <person name="Carlton J.M."/>
            <person name="Smith R.K. Jr."/>
            <person name="Garg J."/>
            <person name="Pearlman R.E."/>
            <person name="Karrer K.M."/>
            <person name="Sun L."/>
            <person name="Manning G."/>
            <person name="Elde N.C."/>
            <person name="Turkewitz A.P."/>
            <person name="Asai D.J."/>
            <person name="Wilkes D.E."/>
            <person name="Wang Y."/>
            <person name="Cai H."/>
            <person name="Collins K."/>
            <person name="Stewart B.A."/>
            <person name="Lee S.R."/>
            <person name="Wilamowska K."/>
            <person name="Weinberg Z."/>
            <person name="Ruzzo W.L."/>
            <person name="Wloga D."/>
            <person name="Gaertig J."/>
            <person name="Frankel J."/>
            <person name="Tsao C.-C."/>
            <person name="Gorovsky M.A."/>
            <person name="Keeling P.J."/>
            <person name="Waller R.F."/>
            <person name="Patron N.J."/>
            <person name="Cherry J.M."/>
            <person name="Stover N.A."/>
            <person name="Krieger C.J."/>
            <person name="del Toro C."/>
            <person name="Ryder H.F."/>
            <person name="Williamson S.C."/>
            <person name="Barbeau R.A."/>
            <person name="Hamilton E.P."/>
            <person name="Orias E."/>
        </authorList>
    </citation>
    <scope>NUCLEOTIDE SEQUENCE [LARGE SCALE GENOMIC DNA]</scope>
    <source>
        <strain evidence="2">SB210</strain>
    </source>
</reference>
<sequence>MGNSCVDKWDNLELSKATGVKIHVRQDIEYIIAVIDRYFQKEVGQQGSTFDDQLHYCIYQFIFNYIYLSAQSANFLLAQYLLLSQQAKIIIMNDTAKGTTIEIIIIVVVLLEELDDPDPDDVVLVELLRDDEDLPLLDLRPLTSSLHQAYSIKNRIKQKRKNVNLQLFFILICIKYKDQLHLTNFEKNLQLISN</sequence>
<dbReference type="GeneID" id="24440167"/>
<dbReference type="EMBL" id="GG662216">
    <property type="protein sequence ID" value="EWS70998.1"/>
    <property type="molecule type" value="Genomic_DNA"/>
</dbReference>
<gene>
    <name evidence="1" type="ORF">TTHERM_000678529</name>
</gene>
<dbReference type="InParanoid" id="W7X3J9"/>
<dbReference type="RefSeq" id="XP_012656482.1">
    <property type="nucleotide sequence ID" value="XM_012801028.1"/>
</dbReference>
<evidence type="ECO:0000313" key="2">
    <source>
        <dbReference type="Proteomes" id="UP000009168"/>
    </source>
</evidence>
<dbReference type="KEGG" id="tet:TTHERM_000678529"/>